<feature type="compositionally biased region" description="Pro residues" evidence="1">
    <location>
        <begin position="119"/>
        <end position="128"/>
    </location>
</feature>
<accession>A0AAV7XHR3</accession>
<sequence length="167" mass="17761">MCATTKVQRQRHGLKTTAEHAAVPAAGRAARRAARRRAEAPADATLGTNLRSLLSIRKDIFDEQQGEPGATTTATTAAYPQSCAKLASSSGFKLGAAPDSILQLLQVKQECADDYPRYSLPPPPPPPAKSTTGRPRSSSNMLRLLPESVVVFARCDVKGISVALRLP</sequence>
<organism evidence="2 3">
    <name type="scientific">Megalurothrips usitatus</name>
    <name type="common">bean blossom thrips</name>
    <dbReference type="NCBI Taxonomy" id="439358"/>
    <lineage>
        <taxon>Eukaryota</taxon>
        <taxon>Metazoa</taxon>
        <taxon>Ecdysozoa</taxon>
        <taxon>Arthropoda</taxon>
        <taxon>Hexapoda</taxon>
        <taxon>Insecta</taxon>
        <taxon>Pterygota</taxon>
        <taxon>Neoptera</taxon>
        <taxon>Paraneoptera</taxon>
        <taxon>Thysanoptera</taxon>
        <taxon>Terebrantia</taxon>
        <taxon>Thripoidea</taxon>
        <taxon>Thripidae</taxon>
        <taxon>Megalurothrips</taxon>
    </lineage>
</organism>
<keyword evidence="3" id="KW-1185">Reference proteome</keyword>
<name>A0AAV7XHR3_9NEOP</name>
<dbReference type="EMBL" id="JAPTSV010000009">
    <property type="protein sequence ID" value="KAJ1523960.1"/>
    <property type="molecule type" value="Genomic_DNA"/>
</dbReference>
<comment type="caution">
    <text evidence="2">The sequence shown here is derived from an EMBL/GenBank/DDBJ whole genome shotgun (WGS) entry which is preliminary data.</text>
</comment>
<evidence type="ECO:0000256" key="1">
    <source>
        <dbReference type="SAM" id="MobiDB-lite"/>
    </source>
</evidence>
<dbReference type="AlphaFoldDB" id="A0AAV7XHR3"/>
<feature type="compositionally biased region" description="Polar residues" evidence="1">
    <location>
        <begin position="129"/>
        <end position="140"/>
    </location>
</feature>
<gene>
    <name evidence="2" type="ORF">ONE63_010506</name>
</gene>
<evidence type="ECO:0000313" key="2">
    <source>
        <dbReference type="EMBL" id="KAJ1523960.1"/>
    </source>
</evidence>
<evidence type="ECO:0000313" key="3">
    <source>
        <dbReference type="Proteomes" id="UP001075354"/>
    </source>
</evidence>
<feature type="region of interest" description="Disordered" evidence="1">
    <location>
        <begin position="115"/>
        <end position="140"/>
    </location>
</feature>
<reference evidence="2" key="1">
    <citation type="submission" date="2022-12" db="EMBL/GenBank/DDBJ databases">
        <title>Chromosome-level genome assembly of the bean flower thrips Megalurothrips usitatus.</title>
        <authorList>
            <person name="Ma L."/>
            <person name="Liu Q."/>
            <person name="Li H."/>
            <person name="Cai W."/>
        </authorList>
    </citation>
    <scope>NUCLEOTIDE SEQUENCE</scope>
    <source>
        <strain evidence="2">Cailab_2022a</strain>
    </source>
</reference>
<protein>
    <submittedName>
        <fullName evidence="2">Uncharacterized protein</fullName>
    </submittedName>
</protein>
<dbReference type="Proteomes" id="UP001075354">
    <property type="component" value="Chromosome 9"/>
</dbReference>
<proteinExistence type="predicted"/>